<evidence type="ECO:0000256" key="2">
    <source>
        <dbReference type="ARBA" id="ARBA00038334"/>
    </source>
</evidence>
<organism evidence="4 5">
    <name type="scientific">Seminavis robusta</name>
    <dbReference type="NCBI Taxonomy" id="568900"/>
    <lineage>
        <taxon>Eukaryota</taxon>
        <taxon>Sar</taxon>
        <taxon>Stramenopiles</taxon>
        <taxon>Ochrophyta</taxon>
        <taxon>Bacillariophyta</taxon>
        <taxon>Bacillariophyceae</taxon>
        <taxon>Bacillariophycidae</taxon>
        <taxon>Naviculales</taxon>
        <taxon>Naviculaceae</taxon>
        <taxon>Seminavis</taxon>
    </lineage>
</organism>
<sequence>MSSTPFEYPIAGPNAYFSDPCVPEDTTTPRLVTDDGIEYVRTPEEHFANLSANGYPWKPNYAMIEGMRMHYVDVGSPDAEEIVLLLHGQPSWSFLYRKMIPVLEERGFRVLALDWLGMGKSDKPVDLSQHTFLKQVERLKAFIKQVVPEAMDEPTINLFIQDWGSLIGFRVVGDEPQWFRRVVSANGNLPVIPKNPFTIVNPVNYNCSDTRSMLDVGMDRFQSNPCGADQSCFGIWANYALTSPALLPSDVIQIATTMTLDDGALAQYDAPFPDFVYKAAIRTFPSMIAGLHEPESGNTAAWASLGEFSRPYLALAGEDDPGLGSEETQDRLTSHIPGASVHEFEHKRYPDAGHFIQEDVGEEMAAYVADFIQGTPFMDEGPAELEGVDDASSVAVHGAELNGGMLVFLMAALFLRKFMSVF</sequence>
<dbReference type="AlphaFoldDB" id="A0A9N8DCI0"/>
<dbReference type="InterPro" id="IPR029058">
    <property type="entry name" value="AB_hydrolase_fold"/>
</dbReference>
<evidence type="ECO:0000259" key="3">
    <source>
        <dbReference type="Pfam" id="PF00561"/>
    </source>
</evidence>
<dbReference type="InterPro" id="IPR000639">
    <property type="entry name" value="Epox_hydrolase-like"/>
</dbReference>
<gene>
    <name evidence="4" type="ORF">SEMRO_60_G034540.1</name>
</gene>
<keyword evidence="1" id="KW-0378">Hydrolase</keyword>
<protein>
    <submittedName>
        <fullName evidence="4">Haloalkane dehalogenase</fullName>
    </submittedName>
</protein>
<dbReference type="Gene3D" id="3.40.50.1820">
    <property type="entry name" value="alpha/beta hydrolase"/>
    <property type="match status" value="1"/>
</dbReference>
<dbReference type="PANTHER" id="PTHR43329">
    <property type="entry name" value="EPOXIDE HYDROLASE"/>
    <property type="match status" value="1"/>
</dbReference>
<evidence type="ECO:0000313" key="4">
    <source>
        <dbReference type="EMBL" id="CAB9499401.1"/>
    </source>
</evidence>
<feature type="domain" description="AB hydrolase-1" evidence="3">
    <location>
        <begin position="82"/>
        <end position="192"/>
    </location>
</feature>
<dbReference type="EMBL" id="CAICTM010000059">
    <property type="protein sequence ID" value="CAB9499401.1"/>
    <property type="molecule type" value="Genomic_DNA"/>
</dbReference>
<dbReference type="GO" id="GO:0016787">
    <property type="term" value="F:hydrolase activity"/>
    <property type="evidence" value="ECO:0007669"/>
    <property type="project" value="UniProtKB-KW"/>
</dbReference>
<dbReference type="InterPro" id="IPR000073">
    <property type="entry name" value="AB_hydrolase_1"/>
</dbReference>
<reference evidence="4" key="1">
    <citation type="submission" date="2020-06" db="EMBL/GenBank/DDBJ databases">
        <authorList>
            <consortium name="Plant Systems Biology data submission"/>
        </authorList>
    </citation>
    <scope>NUCLEOTIDE SEQUENCE</scope>
    <source>
        <strain evidence="4">D6</strain>
    </source>
</reference>
<comment type="similarity">
    <text evidence="2">Belongs to the AB hydrolase superfamily. Epoxide hydrolase family.</text>
</comment>
<comment type="caution">
    <text evidence="4">The sequence shown here is derived from an EMBL/GenBank/DDBJ whole genome shotgun (WGS) entry which is preliminary data.</text>
</comment>
<dbReference type="Proteomes" id="UP001153069">
    <property type="component" value="Unassembled WGS sequence"/>
</dbReference>
<name>A0A9N8DCI0_9STRA</name>
<accession>A0A9N8DCI0</accession>
<dbReference type="PRINTS" id="PR00412">
    <property type="entry name" value="EPOXHYDRLASE"/>
</dbReference>
<dbReference type="NCBIfam" id="NF002043">
    <property type="entry name" value="PRK00870.1"/>
    <property type="match status" value="1"/>
</dbReference>
<dbReference type="OrthoDB" id="408373at2759"/>
<keyword evidence="5" id="KW-1185">Reference proteome</keyword>
<evidence type="ECO:0000313" key="5">
    <source>
        <dbReference type="Proteomes" id="UP001153069"/>
    </source>
</evidence>
<proteinExistence type="inferred from homology"/>
<evidence type="ECO:0000256" key="1">
    <source>
        <dbReference type="ARBA" id="ARBA00022801"/>
    </source>
</evidence>
<dbReference type="Pfam" id="PF00561">
    <property type="entry name" value="Abhydrolase_1"/>
    <property type="match status" value="1"/>
</dbReference>
<dbReference type="SUPFAM" id="SSF53474">
    <property type="entry name" value="alpha/beta-Hydrolases"/>
    <property type="match status" value="1"/>
</dbReference>